<comment type="caution">
    <text evidence="1">The sequence shown here is derived from an EMBL/GenBank/DDBJ whole genome shotgun (WGS) entry which is preliminary data.</text>
</comment>
<accession>A0A9Q0LYI5</accession>
<proteinExistence type="predicted"/>
<dbReference type="EMBL" id="JAPWDV010000004">
    <property type="protein sequence ID" value="KAJ6215506.1"/>
    <property type="molecule type" value="Genomic_DNA"/>
</dbReference>
<dbReference type="Proteomes" id="UP001142055">
    <property type="component" value="Chromosome 4"/>
</dbReference>
<dbReference type="OMA" id="MNGWNDE"/>
<keyword evidence="2" id="KW-1185">Reference proteome</keyword>
<sequence length="171" mass="19782">MSQGTQPVILMVNPRPMDKDESIDDYVSYFRRVIKANNWSDTQAMLVFGALTHAQVSILPDIDTITSFKEVEKRVKRRKELTRDHVLEKWHSIKRKPGQDLVKLSNDIVKLTNDLYPNIDKTLILRDRFLLALDYDLRKLLTPTQSSLKTMQEVLDLALTLDVIKVTDKST</sequence>
<organism evidence="1 2">
    <name type="scientific">Blomia tropicalis</name>
    <name type="common">Mite</name>
    <dbReference type="NCBI Taxonomy" id="40697"/>
    <lineage>
        <taxon>Eukaryota</taxon>
        <taxon>Metazoa</taxon>
        <taxon>Ecdysozoa</taxon>
        <taxon>Arthropoda</taxon>
        <taxon>Chelicerata</taxon>
        <taxon>Arachnida</taxon>
        <taxon>Acari</taxon>
        <taxon>Acariformes</taxon>
        <taxon>Sarcoptiformes</taxon>
        <taxon>Astigmata</taxon>
        <taxon>Glycyphagoidea</taxon>
        <taxon>Echimyopodidae</taxon>
        <taxon>Blomia</taxon>
    </lineage>
</organism>
<evidence type="ECO:0000313" key="1">
    <source>
        <dbReference type="EMBL" id="KAJ6215506.1"/>
    </source>
</evidence>
<evidence type="ECO:0000313" key="2">
    <source>
        <dbReference type="Proteomes" id="UP001142055"/>
    </source>
</evidence>
<protein>
    <submittedName>
        <fullName evidence="1">Uncharacterized protein</fullName>
    </submittedName>
</protein>
<dbReference type="AlphaFoldDB" id="A0A9Q0LYI5"/>
<reference evidence="1" key="1">
    <citation type="submission" date="2022-12" db="EMBL/GenBank/DDBJ databases">
        <title>Genome assemblies of Blomia tropicalis.</title>
        <authorList>
            <person name="Cui Y."/>
        </authorList>
    </citation>
    <scope>NUCLEOTIDE SEQUENCE</scope>
    <source>
        <tissue evidence="1">Adult mites</tissue>
    </source>
</reference>
<name>A0A9Q0LYI5_BLOTA</name>
<gene>
    <name evidence="1" type="ORF">RDWZM_010006</name>
</gene>
<feature type="non-terminal residue" evidence="1">
    <location>
        <position position="171"/>
    </location>
</feature>